<feature type="signal peptide" evidence="6">
    <location>
        <begin position="1"/>
        <end position="27"/>
    </location>
</feature>
<organism evidence="8 9">
    <name type="scientific">Enterococcus raffinosus</name>
    <dbReference type="NCBI Taxonomy" id="71452"/>
    <lineage>
        <taxon>Bacteria</taxon>
        <taxon>Bacillati</taxon>
        <taxon>Bacillota</taxon>
        <taxon>Bacilli</taxon>
        <taxon>Lactobacillales</taxon>
        <taxon>Enterococcaceae</taxon>
        <taxon>Enterococcus</taxon>
    </lineage>
</organism>
<keyword evidence="5" id="KW-1133">Transmembrane helix</keyword>
<proteinExistence type="predicted"/>
<keyword evidence="1" id="KW-0134">Cell wall</keyword>
<feature type="domain" description="Gram-positive cocci surface proteins LPxTG" evidence="7">
    <location>
        <begin position="66"/>
        <end position="104"/>
    </location>
</feature>
<dbReference type="Pfam" id="PF00746">
    <property type="entry name" value="Gram_pos_anchor"/>
    <property type="match status" value="1"/>
</dbReference>
<dbReference type="InterPro" id="IPR019931">
    <property type="entry name" value="LPXTG_anchor"/>
</dbReference>
<dbReference type="AlphaFoldDB" id="A0AAW8T9U1"/>
<evidence type="ECO:0000256" key="1">
    <source>
        <dbReference type="ARBA" id="ARBA00022512"/>
    </source>
</evidence>
<reference evidence="8" key="1">
    <citation type="submission" date="2023-03" db="EMBL/GenBank/DDBJ databases">
        <authorList>
            <person name="Shen W."/>
            <person name="Cai J."/>
        </authorList>
    </citation>
    <scope>NUCLEOTIDE SEQUENCE</scope>
    <source>
        <strain evidence="8">Y15</strain>
    </source>
</reference>
<feature type="transmembrane region" description="Helical" evidence="5">
    <location>
        <begin position="81"/>
        <end position="99"/>
    </location>
</feature>
<keyword evidence="2" id="KW-0964">Secreted</keyword>
<dbReference type="RefSeq" id="WP_222226122.1">
    <property type="nucleotide sequence ID" value="NZ_CP081846.1"/>
</dbReference>
<evidence type="ECO:0000256" key="5">
    <source>
        <dbReference type="SAM" id="Phobius"/>
    </source>
</evidence>
<evidence type="ECO:0000313" key="9">
    <source>
        <dbReference type="Proteomes" id="UP001254770"/>
    </source>
</evidence>
<evidence type="ECO:0000256" key="4">
    <source>
        <dbReference type="ARBA" id="ARBA00023088"/>
    </source>
</evidence>
<evidence type="ECO:0000256" key="2">
    <source>
        <dbReference type="ARBA" id="ARBA00022525"/>
    </source>
</evidence>
<evidence type="ECO:0000259" key="7">
    <source>
        <dbReference type="Pfam" id="PF00746"/>
    </source>
</evidence>
<sequence length="112" mass="12511">MMGRKAEILVLMIPIFAALFFSAPSLAETSQTTAGIRFYDSNPVPHNQVAGNPSGKQHSILYEPDVKNGHYPKTGSKQDGILFSIIGVELLIILLLFIFRRRKEGDKHDRQT</sequence>
<keyword evidence="5" id="KW-0472">Membrane</keyword>
<evidence type="ECO:0000256" key="3">
    <source>
        <dbReference type="ARBA" id="ARBA00022729"/>
    </source>
</evidence>
<dbReference type="NCBIfam" id="TIGR01167">
    <property type="entry name" value="LPXTG_anchor"/>
    <property type="match status" value="1"/>
</dbReference>
<feature type="chain" id="PRO_5043454593" evidence="6">
    <location>
        <begin position="28"/>
        <end position="112"/>
    </location>
</feature>
<comment type="caution">
    <text evidence="8">The sequence shown here is derived from an EMBL/GenBank/DDBJ whole genome shotgun (WGS) entry which is preliminary data.</text>
</comment>
<dbReference type="Proteomes" id="UP001254770">
    <property type="component" value="Unassembled WGS sequence"/>
</dbReference>
<keyword evidence="4" id="KW-0572">Peptidoglycan-anchor</keyword>
<keyword evidence="3 6" id="KW-0732">Signal</keyword>
<protein>
    <submittedName>
        <fullName evidence="8">LPXTG cell wall anchor domain-containing protein</fullName>
    </submittedName>
</protein>
<keyword evidence="5" id="KW-0812">Transmembrane</keyword>
<accession>A0AAW8T9U1</accession>
<name>A0AAW8T9U1_9ENTE</name>
<evidence type="ECO:0000256" key="6">
    <source>
        <dbReference type="SAM" id="SignalP"/>
    </source>
</evidence>
<evidence type="ECO:0000313" key="8">
    <source>
        <dbReference type="EMBL" id="MDT2544962.1"/>
    </source>
</evidence>
<dbReference type="EMBL" id="JARPXL010000010">
    <property type="protein sequence ID" value="MDT2544962.1"/>
    <property type="molecule type" value="Genomic_DNA"/>
</dbReference>
<gene>
    <name evidence="8" type="ORF">P7D69_11475</name>
</gene>